<proteinExistence type="predicted"/>
<evidence type="ECO:0000313" key="1">
    <source>
        <dbReference type="EMBL" id="MBE9223674.1"/>
    </source>
</evidence>
<protein>
    <submittedName>
        <fullName evidence="1">Uncharacterized protein</fullName>
    </submittedName>
</protein>
<keyword evidence="2" id="KW-1185">Reference proteome</keyword>
<accession>A0ABR9V800</accession>
<organism evidence="1 2">
    <name type="scientific">Cyanobacterium stanieri LEGE 03274</name>
    <dbReference type="NCBI Taxonomy" id="1828756"/>
    <lineage>
        <taxon>Bacteria</taxon>
        <taxon>Bacillati</taxon>
        <taxon>Cyanobacteriota</taxon>
        <taxon>Cyanophyceae</taxon>
        <taxon>Oscillatoriophycideae</taxon>
        <taxon>Chroococcales</taxon>
        <taxon>Geminocystaceae</taxon>
        <taxon>Cyanobacterium</taxon>
    </lineage>
</organism>
<reference evidence="1 2" key="1">
    <citation type="submission" date="2020-10" db="EMBL/GenBank/DDBJ databases">
        <authorList>
            <person name="Castelo-Branco R."/>
            <person name="Eusebio N."/>
            <person name="Adriana R."/>
            <person name="Vieira A."/>
            <person name="Brugerolle De Fraissinette N."/>
            <person name="Rezende De Castro R."/>
            <person name="Schneider M.P."/>
            <person name="Vasconcelos V."/>
            <person name="Leao P.N."/>
        </authorList>
    </citation>
    <scope>NUCLEOTIDE SEQUENCE [LARGE SCALE GENOMIC DNA]</scope>
    <source>
        <strain evidence="1 2">LEGE 03274</strain>
    </source>
</reference>
<sequence>MKKYNPKSLANLKPGFKPKWNDTNTKLIRIPVALEKQVLDYAHQLDDGVTPPPQSGVTNDFEKKVLNIMAKVKDKVKGYKSNSASQLIKDLLALSNDK</sequence>
<comment type="caution">
    <text evidence="1">The sequence shown here is derived from an EMBL/GenBank/DDBJ whole genome shotgun (WGS) entry which is preliminary data.</text>
</comment>
<name>A0ABR9V800_9CHRO</name>
<dbReference type="Proteomes" id="UP000654604">
    <property type="component" value="Unassembled WGS sequence"/>
</dbReference>
<evidence type="ECO:0000313" key="2">
    <source>
        <dbReference type="Proteomes" id="UP000654604"/>
    </source>
</evidence>
<gene>
    <name evidence="1" type="ORF">IQ215_13300</name>
</gene>
<dbReference type="EMBL" id="JADEWC010000040">
    <property type="protein sequence ID" value="MBE9223674.1"/>
    <property type="molecule type" value="Genomic_DNA"/>
</dbReference>